<proteinExistence type="predicted"/>
<name>A0AAD3TLM6_NEPGR</name>
<dbReference type="Proteomes" id="UP001279734">
    <property type="component" value="Unassembled WGS sequence"/>
</dbReference>
<dbReference type="EMBL" id="BSYO01000040">
    <property type="protein sequence ID" value="GMH31369.1"/>
    <property type="molecule type" value="Genomic_DNA"/>
</dbReference>
<keyword evidence="3" id="KW-1185">Reference proteome</keyword>
<evidence type="ECO:0000256" key="1">
    <source>
        <dbReference type="SAM" id="MobiDB-lite"/>
    </source>
</evidence>
<reference evidence="2" key="1">
    <citation type="submission" date="2023-05" db="EMBL/GenBank/DDBJ databases">
        <title>Nepenthes gracilis genome sequencing.</title>
        <authorList>
            <person name="Fukushima K."/>
        </authorList>
    </citation>
    <scope>NUCLEOTIDE SEQUENCE</scope>
    <source>
        <strain evidence="2">SING2019-196</strain>
    </source>
</reference>
<comment type="caution">
    <text evidence="2">The sequence shown here is derived from an EMBL/GenBank/DDBJ whole genome shotgun (WGS) entry which is preliminary data.</text>
</comment>
<feature type="compositionally biased region" description="Basic residues" evidence="1">
    <location>
        <begin position="1"/>
        <end position="15"/>
    </location>
</feature>
<accession>A0AAD3TLM6</accession>
<dbReference type="AlphaFoldDB" id="A0AAD3TLM6"/>
<protein>
    <submittedName>
        <fullName evidence="2">Uncharacterized protein</fullName>
    </submittedName>
</protein>
<gene>
    <name evidence="2" type="ORF">Nepgr_033212</name>
</gene>
<organism evidence="2 3">
    <name type="scientific">Nepenthes gracilis</name>
    <name type="common">Slender pitcher plant</name>
    <dbReference type="NCBI Taxonomy" id="150966"/>
    <lineage>
        <taxon>Eukaryota</taxon>
        <taxon>Viridiplantae</taxon>
        <taxon>Streptophyta</taxon>
        <taxon>Embryophyta</taxon>
        <taxon>Tracheophyta</taxon>
        <taxon>Spermatophyta</taxon>
        <taxon>Magnoliopsida</taxon>
        <taxon>eudicotyledons</taxon>
        <taxon>Gunneridae</taxon>
        <taxon>Pentapetalae</taxon>
        <taxon>Caryophyllales</taxon>
        <taxon>Nepenthaceae</taxon>
        <taxon>Nepenthes</taxon>
    </lineage>
</organism>
<evidence type="ECO:0000313" key="2">
    <source>
        <dbReference type="EMBL" id="GMH31369.1"/>
    </source>
</evidence>
<evidence type="ECO:0000313" key="3">
    <source>
        <dbReference type="Proteomes" id="UP001279734"/>
    </source>
</evidence>
<sequence length="90" mass="9045">MRRQLLTQKRGKKNRGGGSGLNRGGASRRGSGISGIFCCSGFDRVDSSGLEGGMPKAKAGTWAVEGSGHRGGYSCFGSGGSFDVGGSSAL</sequence>
<feature type="region of interest" description="Disordered" evidence="1">
    <location>
        <begin position="1"/>
        <end position="32"/>
    </location>
</feature>